<dbReference type="GO" id="GO:0009073">
    <property type="term" value="P:aromatic amino acid family biosynthetic process"/>
    <property type="evidence" value="ECO:0007669"/>
    <property type="project" value="InterPro"/>
</dbReference>
<keyword evidence="8" id="KW-0456">Lyase</keyword>
<dbReference type="Gene3D" id="1.20.1090.10">
    <property type="entry name" value="Dehydroquinate synthase-like - alpha domain"/>
    <property type="match status" value="1"/>
</dbReference>
<dbReference type="AlphaFoldDB" id="A0A1T4QT49"/>
<dbReference type="SUPFAM" id="SSF56796">
    <property type="entry name" value="Dehydroquinate synthase-like"/>
    <property type="match status" value="1"/>
</dbReference>
<dbReference type="PANTHER" id="PTHR43622">
    <property type="entry name" value="3-DEHYDROQUINATE SYNTHASE"/>
    <property type="match status" value="1"/>
</dbReference>
<dbReference type="Proteomes" id="UP000190888">
    <property type="component" value="Unassembled WGS sequence"/>
</dbReference>
<reference evidence="13 14" key="1">
    <citation type="submission" date="2017-02" db="EMBL/GenBank/DDBJ databases">
        <authorList>
            <person name="Peterson S.W."/>
        </authorList>
    </citation>
    <scope>NUCLEOTIDE SEQUENCE [LARGE SCALE GENOMIC DNA]</scope>
    <source>
        <strain evidence="13 14">DSM 22335</strain>
    </source>
</reference>
<dbReference type="GO" id="GO:0009423">
    <property type="term" value="P:chorismate biosynthetic process"/>
    <property type="evidence" value="ECO:0007669"/>
    <property type="project" value="UniProtKB-UniRule"/>
</dbReference>
<dbReference type="Pfam" id="PF24621">
    <property type="entry name" value="DHQS_C"/>
    <property type="match status" value="1"/>
</dbReference>
<keyword evidence="7" id="KW-0520">NAD</keyword>
<evidence type="ECO:0000313" key="14">
    <source>
        <dbReference type="Proteomes" id="UP000190888"/>
    </source>
</evidence>
<evidence type="ECO:0000259" key="11">
    <source>
        <dbReference type="Pfam" id="PF01761"/>
    </source>
</evidence>
<evidence type="ECO:0000256" key="9">
    <source>
        <dbReference type="ARBA" id="ARBA00023285"/>
    </source>
</evidence>
<evidence type="ECO:0000256" key="3">
    <source>
        <dbReference type="ARBA" id="ARBA00003485"/>
    </source>
</evidence>
<gene>
    <name evidence="13" type="ORF">SAMN04488132_10991</name>
</gene>
<dbReference type="GO" id="GO:0046872">
    <property type="term" value="F:metal ion binding"/>
    <property type="evidence" value="ECO:0007669"/>
    <property type="project" value="UniProtKB-KW"/>
</dbReference>
<dbReference type="InterPro" id="IPR056179">
    <property type="entry name" value="DHQS_C"/>
</dbReference>
<comment type="cofactor">
    <cofactor evidence="1">
        <name>NAD(+)</name>
        <dbReference type="ChEBI" id="CHEBI:57540"/>
    </cofactor>
</comment>
<evidence type="ECO:0000256" key="5">
    <source>
        <dbReference type="ARBA" id="ARBA00022741"/>
    </source>
</evidence>
<evidence type="ECO:0000259" key="12">
    <source>
        <dbReference type="Pfam" id="PF24621"/>
    </source>
</evidence>
<dbReference type="Pfam" id="PF01761">
    <property type="entry name" value="DHQ_synthase"/>
    <property type="match status" value="1"/>
</dbReference>
<dbReference type="InterPro" id="IPR050071">
    <property type="entry name" value="Dehydroquinate_synthase"/>
</dbReference>
<evidence type="ECO:0000256" key="2">
    <source>
        <dbReference type="ARBA" id="ARBA00001941"/>
    </source>
</evidence>
<comment type="function">
    <text evidence="3">Catalyzes the conversion of 3-deoxy-D-arabino-heptulosonate 7-phosphate (DAHP) to dehydroquinate (DHQ).</text>
</comment>
<evidence type="ECO:0000256" key="10">
    <source>
        <dbReference type="NCBIfam" id="TIGR01357"/>
    </source>
</evidence>
<dbReference type="PIRSF" id="PIRSF001455">
    <property type="entry name" value="DHQ_synth"/>
    <property type="match status" value="1"/>
</dbReference>
<dbReference type="NCBIfam" id="TIGR01357">
    <property type="entry name" value="aroB"/>
    <property type="match status" value="1"/>
</dbReference>
<evidence type="ECO:0000256" key="7">
    <source>
        <dbReference type="ARBA" id="ARBA00023027"/>
    </source>
</evidence>
<dbReference type="GO" id="GO:0000166">
    <property type="term" value="F:nucleotide binding"/>
    <property type="evidence" value="ECO:0007669"/>
    <property type="project" value="UniProtKB-KW"/>
</dbReference>
<keyword evidence="4" id="KW-0479">Metal-binding</keyword>
<dbReference type="CDD" id="cd08195">
    <property type="entry name" value="DHQS"/>
    <property type="match status" value="1"/>
</dbReference>
<evidence type="ECO:0000256" key="8">
    <source>
        <dbReference type="ARBA" id="ARBA00023239"/>
    </source>
</evidence>
<dbReference type="GO" id="GO:0003856">
    <property type="term" value="F:3-dehydroquinate synthase activity"/>
    <property type="evidence" value="ECO:0007669"/>
    <property type="project" value="UniProtKB-UniRule"/>
</dbReference>
<dbReference type="InterPro" id="IPR030963">
    <property type="entry name" value="DHQ_synth_fam"/>
</dbReference>
<organism evidence="13 14">
    <name type="scientific">Sediminibacterium ginsengisoli</name>
    <dbReference type="NCBI Taxonomy" id="413434"/>
    <lineage>
        <taxon>Bacteria</taxon>
        <taxon>Pseudomonadati</taxon>
        <taxon>Bacteroidota</taxon>
        <taxon>Chitinophagia</taxon>
        <taxon>Chitinophagales</taxon>
        <taxon>Chitinophagaceae</taxon>
        <taxon>Sediminibacterium</taxon>
    </lineage>
</organism>
<keyword evidence="6" id="KW-0862">Zinc</keyword>
<dbReference type="STRING" id="413434.SAMN04488132_10991"/>
<protein>
    <recommendedName>
        <fullName evidence="10">3-dehydroquinate synthase</fullName>
        <ecNumber evidence="10">4.2.3.4</ecNumber>
    </recommendedName>
</protein>
<dbReference type="GO" id="GO:0005737">
    <property type="term" value="C:cytoplasm"/>
    <property type="evidence" value="ECO:0007669"/>
    <property type="project" value="InterPro"/>
</dbReference>
<accession>A0A1T4QT49</accession>
<evidence type="ECO:0000256" key="6">
    <source>
        <dbReference type="ARBA" id="ARBA00022833"/>
    </source>
</evidence>
<evidence type="ECO:0000256" key="4">
    <source>
        <dbReference type="ARBA" id="ARBA00022723"/>
    </source>
</evidence>
<feature type="domain" description="3-dehydroquinate synthase C-terminal" evidence="12">
    <location>
        <begin position="176"/>
        <end position="313"/>
    </location>
</feature>
<evidence type="ECO:0000313" key="13">
    <source>
        <dbReference type="EMBL" id="SKA06932.1"/>
    </source>
</evidence>
<dbReference type="InterPro" id="IPR030960">
    <property type="entry name" value="DHQS/DOIS_N"/>
</dbReference>
<proteinExistence type="predicted"/>
<keyword evidence="14" id="KW-1185">Reference proteome</keyword>
<sequence length="346" mass="38857">MLPYIHPMKHKQFSFSRSTVDYYFNAAFADLGKLVVQEQAVLLTDEHVFAAHQKKFRGWNTIVLKPGEEYKVQQTVDMVIDQLIDLGADRKTTLIGVGGGVITDITGYVAGIYMRGIPCGFVPTSVLAMVDASIGGKNGIDVGVYKNMVGLIRQPSFLLFDYSFLKTLPRAEWQNGFAEIIKHAAIKDAPMFRQLQQRKLTDYRKDDRLLATLIEKNALIKTKVVMNDEFEQGERKLLNFGHTLGHAIENMYELSHGQAISIGMTYAAIISQHLNGFGNTDELVALLKQYGLPTYAVFDKEAAFKILQKDKKKEKTSISYILLKNIGKGVQQTIAFAELEKILKQL</sequence>
<dbReference type="PANTHER" id="PTHR43622:SF1">
    <property type="entry name" value="3-DEHYDROQUINATE SYNTHASE"/>
    <property type="match status" value="1"/>
</dbReference>
<dbReference type="Gene3D" id="3.40.50.1970">
    <property type="match status" value="1"/>
</dbReference>
<evidence type="ECO:0000256" key="1">
    <source>
        <dbReference type="ARBA" id="ARBA00001911"/>
    </source>
</evidence>
<feature type="domain" description="3-dehydroquinate synthase N-terminal" evidence="11">
    <location>
        <begin position="62"/>
        <end position="174"/>
    </location>
</feature>
<dbReference type="EMBL" id="FUWH01000009">
    <property type="protein sequence ID" value="SKA06932.1"/>
    <property type="molecule type" value="Genomic_DNA"/>
</dbReference>
<dbReference type="EC" id="4.2.3.4" evidence="10"/>
<keyword evidence="5" id="KW-0547">Nucleotide-binding</keyword>
<keyword evidence="9" id="KW-0170">Cobalt</keyword>
<dbReference type="InterPro" id="IPR016037">
    <property type="entry name" value="DHQ_synth_AroB"/>
</dbReference>
<comment type="cofactor">
    <cofactor evidence="2">
        <name>Co(2+)</name>
        <dbReference type="ChEBI" id="CHEBI:48828"/>
    </cofactor>
</comment>
<name>A0A1T4QT49_9BACT</name>